<name>A0A480AXK0_9BURK</name>
<dbReference type="RefSeq" id="WP_137735367.1">
    <property type="nucleotide sequence ID" value="NZ_BJCL01000018.1"/>
</dbReference>
<accession>A0A480AXK0</accession>
<reference evidence="2" key="1">
    <citation type="submission" date="2019-03" db="EMBL/GenBank/DDBJ databases">
        <title>Aquabacterium pictum sp.nov., the first bacteriochlorophyll a-containing freshwater bacterium in the genus Aquabacterium of the class Betaproteobacteria.</title>
        <authorList>
            <person name="Hirose S."/>
            <person name="Tank M."/>
            <person name="Hara E."/>
            <person name="Tamaki H."/>
            <person name="Takaichi S."/>
            <person name="Haruta S."/>
            <person name="Hanada S."/>
        </authorList>
    </citation>
    <scope>NUCLEOTIDE SEQUENCE [LARGE SCALE GENOMIC DNA]</scope>
    <source>
        <strain evidence="2">W35</strain>
    </source>
</reference>
<dbReference type="Proteomes" id="UP000301751">
    <property type="component" value="Unassembled WGS sequence"/>
</dbReference>
<sequence>MPTEQLKFASDVSPLQAQLAKDKDTQSIRRILQARKRGVVRTHEDLDLRLVGVNDEIRVRRMVTEIEPHTPPTTTRKGEVRWDDVVGISSYLPFESPVMVVGELREMATTSNSLAGSTIKLRVRRAMLPANLKVRKYFKAKGGQPLELHVESHEVGLRLAQFLGRGSVRVKVIVSREVQEHGRWNLVVVEVYPEALREAERQAHVDWVVRELARVAPAESEWFDAEPAAQDAPRED</sequence>
<keyword evidence="2" id="KW-1185">Reference proteome</keyword>
<evidence type="ECO:0000313" key="1">
    <source>
        <dbReference type="EMBL" id="GCL65670.1"/>
    </source>
</evidence>
<organism evidence="1 2">
    <name type="scientific">Pseudaquabacterium pictum</name>
    <dbReference type="NCBI Taxonomy" id="2315236"/>
    <lineage>
        <taxon>Bacteria</taxon>
        <taxon>Pseudomonadati</taxon>
        <taxon>Pseudomonadota</taxon>
        <taxon>Betaproteobacteria</taxon>
        <taxon>Burkholderiales</taxon>
        <taxon>Sphaerotilaceae</taxon>
        <taxon>Pseudaquabacterium</taxon>
    </lineage>
</organism>
<evidence type="ECO:0000313" key="2">
    <source>
        <dbReference type="Proteomes" id="UP000301751"/>
    </source>
</evidence>
<dbReference type="AlphaFoldDB" id="A0A480AXK0"/>
<proteinExistence type="predicted"/>
<protein>
    <submittedName>
        <fullName evidence="1">Uncharacterized protein</fullName>
    </submittedName>
</protein>
<dbReference type="EMBL" id="BJCL01000018">
    <property type="protein sequence ID" value="GCL65670.1"/>
    <property type="molecule type" value="Genomic_DNA"/>
</dbReference>
<gene>
    <name evidence="1" type="ORF">AQPW35_47510</name>
</gene>
<comment type="caution">
    <text evidence="1">The sequence shown here is derived from an EMBL/GenBank/DDBJ whole genome shotgun (WGS) entry which is preliminary data.</text>
</comment>